<sequence>MISITRVVKRMLLPFAAIPVAANSGPPFMPRMIARFAVLIILLWVGLTAVVNLAIPQLEVVGKAHSVSLSPKDATAVQAIKHVGQVFHEFESNSSVTIVLEGDKPLGSDAHRFYDELMRKLSAAPSTSRTSRTSGVTR</sequence>
<gene>
    <name evidence="7" type="ORF">MSTO_26740</name>
</gene>
<accession>A0A7I7Q872</accession>
<keyword evidence="4 5" id="KW-0472">Membrane</keyword>
<dbReference type="EMBL" id="AP022587">
    <property type="protein sequence ID" value="BBY22469.1"/>
    <property type="molecule type" value="Genomic_DNA"/>
</dbReference>
<proteinExistence type="predicted"/>
<evidence type="ECO:0000313" key="8">
    <source>
        <dbReference type="Proteomes" id="UP000467130"/>
    </source>
</evidence>
<dbReference type="Proteomes" id="UP000467130">
    <property type="component" value="Chromosome"/>
</dbReference>
<evidence type="ECO:0000313" key="7">
    <source>
        <dbReference type="EMBL" id="BBY22469.1"/>
    </source>
</evidence>
<reference evidence="7 8" key="1">
    <citation type="journal article" date="2019" name="Emerg. Microbes Infect.">
        <title>Comprehensive subspecies identification of 175 nontuberculous mycobacteria species based on 7547 genomic profiles.</title>
        <authorList>
            <person name="Matsumoto Y."/>
            <person name="Kinjo T."/>
            <person name="Motooka D."/>
            <person name="Nabeya D."/>
            <person name="Jung N."/>
            <person name="Uechi K."/>
            <person name="Horii T."/>
            <person name="Iida T."/>
            <person name="Fujita J."/>
            <person name="Nakamura S."/>
        </authorList>
    </citation>
    <scope>NUCLEOTIDE SEQUENCE [LARGE SCALE GENOMIC DNA]</scope>
    <source>
        <strain evidence="7 8">JCM 17783</strain>
    </source>
</reference>
<keyword evidence="3 5" id="KW-1133">Transmembrane helix</keyword>
<dbReference type="AlphaFoldDB" id="A0A7I7Q872"/>
<evidence type="ECO:0000256" key="4">
    <source>
        <dbReference type="ARBA" id="ARBA00023136"/>
    </source>
</evidence>
<organism evidence="7 8">
    <name type="scientific">Mycobacterium stomatepiae</name>
    <dbReference type="NCBI Taxonomy" id="470076"/>
    <lineage>
        <taxon>Bacteria</taxon>
        <taxon>Bacillati</taxon>
        <taxon>Actinomycetota</taxon>
        <taxon>Actinomycetes</taxon>
        <taxon>Mycobacteriales</taxon>
        <taxon>Mycobacteriaceae</taxon>
        <taxon>Mycobacterium</taxon>
        <taxon>Mycobacterium simiae complex</taxon>
    </lineage>
</organism>
<feature type="domain" description="Membrane transport protein MMPL" evidence="6">
    <location>
        <begin position="68"/>
        <end position="126"/>
    </location>
</feature>
<feature type="transmembrane region" description="Helical" evidence="5">
    <location>
        <begin position="32"/>
        <end position="55"/>
    </location>
</feature>
<evidence type="ECO:0000256" key="1">
    <source>
        <dbReference type="ARBA" id="ARBA00004141"/>
    </source>
</evidence>
<dbReference type="KEGG" id="msto:MSTO_26740"/>
<keyword evidence="8" id="KW-1185">Reference proteome</keyword>
<evidence type="ECO:0000256" key="2">
    <source>
        <dbReference type="ARBA" id="ARBA00022692"/>
    </source>
</evidence>
<comment type="subcellular location">
    <subcellularLocation>
        <location evidence="1">Membrane</location>
        <topology evidence="1">Multi-pass membrane protein</topology>
    </subcellularLocation>
</comment>
<evidence type="ECO:0000256" key="5">
    <source>
        <dbReference type="SAM" id="Phobius"/>
    </source>
</evidence>
<dbReference type="InterPro" id="IPR004869">
    <property type="entry name" value="MMPL_dom"/>
</dbReference>
<dbReference type="GO" id="GO:0016020">
    <property type="term" value="C:membrane"/>
    <property type="evidence" value="ECO:0007669"/>
    <property type="project" value="UniProtKB-SubCell"/>
</dbReference>
<evidence type="ECO:0000259" key="6">
    <source>
        <dbReference type="Pfam" id="PF03176"/>
    </source>
</evidence>
<dbReference type="Pfam" id="PF03176">
    <property type="entry name" value="MMPL"/>
    <property type="match status" value="1"/>
</dbReference>
<name>A0A7I7Q872_9MYCO</name>
<protein>
    <recommendedName>
        <fullName evidence="6">Membrane transport protein MMPL domain-containing protein</fullName>
    </recommendedName>
</protein>
<evidence type="ECO:0000256" key="3">
    <source>
        <dbReference type="ARBA" id="ARBA00022989"/>
    </source>
</evidence>
<keyword evidence="2 5" id="KW-0812">Transmembrane</keyword>